<dbReference type="Gene3D" id="3.20.80.10">
    <property type="entry name" value="Regulatory factor, effector binding domain"/>
    <property type="match status" value="1"/>
</dbReference>
<accession>A0ABW3HWU6</accession>
<dbReference type="Pfam" id="PF06445">
    <property type="entry name" value="GyrI-like"/>
    <property type="match status" value="1"/>
</dbReference>
<keyword evidence="3" id="KW-1185">Reference proteome</keyword>
<gene>
    <name evidence="2" type="ORF">ACFQ2I_21170</name>
</gene>
<dbReference type="SUPFAM" id="SSF55136">
    <property type="entry name" value="Probable bacterial effector-binding domain"/>
    <property type="match status" value="1"/>
</dbReference>
<feature type="domain" description="AraC effector-binding" evidence="1">
    <location>
        <begin position="4"/>
        <end position="156"/>
    </location>
</feature>
<dbReference type="InterPro" id="IPR029442">
    <property type="entry name" value="GyrI-like"/>
</dbReference>
<reference evidence="3" key="1">
    <citation type="journal article" date="2019" name="Int. J. Syst. Evol. Microbiol.">
        <title>The Global Catalogue of Microorganisms (GCM) 10K type strain sequencing project: providing services to taxonomists for standard genome sequencing and annotation.</title>
        <authorList>
            <consortium name="The Broad Institute Genomics Platform"/>
            <consortium name="The Broad Institute Genome Sequencing Center for Infectious Disease"/>
            <person name="Wu L."/>
            <person name="Ma J."/>
        </authorList>
    </citation>
    <scope>NUCLEOTIDE SEQUENCE [LARGE SCALE GENOMIC DNA]</scope>
    <source>
        <strain evidence="3">CCUG 59129</strain>
    </source>
</reference>
<protein>
    <submittedName>
        <fullName evidence="2">GyrI-like domain-containing protein</fullName>
    </submittedName>
</protein>
<evidence type="ECO:0000313" key="3">
    <source>
        <dbReference type="Proteomes" id="UP001596989"/>
    </source>
</evidence>
<dbReference type="EMBL" id="JBHTJZ010000068">
    <property type="protein sequence ID" value="MFD0961852.1"/>
    <property type="molecule type" value="Genomic_DNA"/>
</dbReference>
<comment type="caution">
    <text evidence="2">The sequence shown here is derived from an EMBL/GenBank/DDBJ whole genome shotgun (WGS) entry which is preliminary data.</text>
</comment>
<dbReference type="Proteomes" id="UP001596989">
    <property type="component" value="Unassembled WGS sequence"/>
</dbReference>
<sequence>MQKNEAMLVTKQGFQAVGLVWSGTLADAEAGGIRAVIATMQERLPEIEHVLHPDKLLGLSYMNVEGGFTHYAVVEVEQVERIPAGMRIVTLPTLTYAKCEHKKGQHIDTSYSNIFAWIEEQGYKLHKGDVDHFEQYPMQQDPYDADPEFLIMIPVETPPDV</sequence>
<evidence type="ECO:0000313" key="2">
    <source>
        <dbReference type="EMBL" id="MFD0961852.1"/>
    </source>
</evidence>
<organism evidence="2 3">
    <name type="scientific">Paenibacillus chungangensis</name>
    <dbReference type="NCBI Taxonomy" id="696535"/>
    <lineage>
        <taxon>Bacteria</taxon>
        <taxon>Bacillati</taxon>
        <taxon>Bacillota</taxon>
        <taxon>Bacilli</taxon>
        <taxon>Bacillales</taxon>
        <taxon>Paenibacillaceae</taxon>
        <taxon>Paenibacillus</taxon>
    </lineage>
</organism>
<dbReference type="InterPro" id="IPR011256">
    <property type="entry name" value="Reg_factor_effector_dom_sf"/>
</dbReference>
<name>A0ABW3HWU6_9BACL</name>
<dbReference type="SMART" id="SM00871">
    <property type="entry name" value="AraC_E_bind"/>
    <property type="match status" value="1"/>
</dbReference>
<evidence type="ECO:0000259" key="1">
    <source>
        <dbReference type="SMART" id="SM00871"/>
    </source>
</evidence>
<dbReference type="InterPro" id="IPR010499">
    <property type="entry name" value="AraC_E-bd"/>
</dbReference>
<proteinExistence type="predicted"/>
<dbReference type="RefSeq" id="WP_377567820.1">
    <property type="nucleotide sequence ID" value="NZ_JBHTJZ010000068.1"/>
</dbReference>